<dbReference type="PANTHER" id="PTHR20883">
    <property type="entry name" value="PHYTANOYL-COA DIOXYGENASE DOMAIN CONTAINING 1"/>
    <property type="match status" value="1"/>
</dbReference>
<organism evidence="2 3">
    <name type="scientific">Pseudomonas agarici</name>
    <dbReference type="NCBI Taxonomy" id="46677"/>
    <lineage>
        <taxon>Bacteria</taxon>
        <taxon>Pseudomonadati</taxon>
        <taxon>Pseudomonadota</taxon>
        <taxon>Gammaproteobacteria</taxon>
        <taxon>Pseudomonadales</taxon>
        <taxon>Pseudomonadaceae</taxon>
        <taxon>Pseudomonas</taxon>
    </lineage>
</organism>
<comment type="cofactor">
    <cofactor evidence="1">
        <name>Fe(2+)</name>
        <dbReference type="ChEBI" id="CHEBI:29033"/>
    </cofactor>
</comment>
<sequence>MNRDLKPEQIAEFEHKGVLIIRNFYDEVDIDAVQRGIYNVIGQVMLRHGIADLRGAYDPRAFDKGFLDLIKVNRAWGGEVYDAVKQIPAFMRLVAHPRHEALFSALRQGSIPGIAAGGYGIRIDCPFEDKYRAMWHQEYPAQLRSVDGLVFWSPLVSVTEALGPVVFCPESHKLGALPVCNADPEGAGRTGAYALMIKDEQQYLQRYSQIAPLTSPGDLVVVDFMLLHCSGYNKSDRARWSMQFRYFNFADPVGRSHGWKGSYAAGVDFRTVHPELFHAE</sequence>
<dbReference type="InterPro" id="IPR008775">
    <property type="entry name" value="Phytyl_CoA_dOase-like"/>
</dbReference>
<dbReference type="Gene3D" id="2.60.120.620">
    <property type="entry name" value="q2cbj1_9rhob like domain"/>
    <property type="match status" value="1"/>
</dbReference>
<evidence type="ECO:0000313" key="2">
    <source>
        <dbReference type="EMBL" id="AMB86755.1"/>
    </source>
</evidence>
<gene>
    <name evidence="2" type="ORF">AWM79_16200</name>
</gene>
<dbReference type="GO" id="GO:0016706">
    <property type="term" value="F:2-oxoglutarate-dependent dioxygenase activity"/>
    <property type="evidence" value="ECO:0007669"/>
    <property type="project" value="UniProtKB-ARBA"/>
</dbReference>
<dbReference type="Pfam" id="PF05721">
    <property type="entry name" value="PhyH"/>
    <property type="match status" value="1"/>
</dbReference>
<dbReference type="PANTHER" id="PTHR20883:SF48">
    <property type="entry name" value="ECTOINE DIOXYGENASE"/>
    <property type="match status" value="1"/>
</dbReference>
<dbReference type="GO" id="GO:0005506">
    <property type="term" value="F:iron ion binding"/>
    <property type="evidence" value="ECO:0007669"/>
    <property type="project" value="UniProtKB-ARBA"/>
</dbReference>
<dbReference type="AlphaFoldDB" id="A0A0X1T3V0"/>
<dbReference type="EMBL" id="CP014135">
    <property type="protein sequence ID" value="AMB86755.1"/>
    <property type="molecule type" value="Genomic_DNA"/>
</dbReference>
<dbReference type="Proteomes" id="UP000063229">
    <property type="component" value="Chromosome"/>
</dbReference>
<dbReference type="KEGG" id="pagb:AWM79_16200"/>
<evidence type="ECO:0000256" key="1">
    <source>
        <dbReference type="ARBA" id="ARBA00001954"/>
    </source>
</evidence>
<protein>
    <submittedName>
        <fullName evidence="2">Phytanoyl-CoA dioxygenase</fullName>
    </submittedName>
</protein>
<proteinExistence type="predicted"/>
<dbReference type="RefSeq" id="WP_060783266.1">
    <property type="nucleotide sequence ID" value="NZ_CP014135.1"/>
</dbReference>
<dbReference type="SUPFAM" id="SSF51197">
    <property type="entry name" value="Clavaminate synthase-like"/>
    <property type="match status" value="1"/>
</dbReference>
<accession>A0A0X1T3V0</accession>
<keyword evidence="2" id="KW-0223">Dioxygenase</keyword>
<reference evidence="3" key="1">
    <citation type="submission" date="2016-01" db="EMBL/GenBank/DDBJ databases">
        <authorList>
            <person name="Storey N.H."/>
            <person name="Neuman B.W."/>
        </authorList>
    </citation>
    <scope>NUCLEOTIDE SEQUENCE [LARGE SCALE GENOMIC DNA]</scope>
    <source>
        <strain evidence="3">NCPPB 2472</strain>
    </source>
</reference>
<dbReference type="STRING" id="46677.AWM79_16200"/>
<name>A0A0X1T3V0_PSEAA</name>
<keyword evidence="3" id="KW-1185">Reference proteome</keyword>
<evidence type="ECO:0000313" key="3">
    <source>
        <dbReference type="Proteomes" id="UP000063229"/>
    </source>
</evidence>
<keyword evidence="2" id="KW-0560">Oxidoreductase</keyword>